<evidence type="ECO:0000313" key="2">
    <source>
        <dbReference type="Proteomes" id="UP000095767"/>
    </source>
</evidence>
<dbReference type="AlphaFoldDB" id="A0A1E5VWX5"/>
<name>A0A1E5VWX5_9POAL</name>
<sequence>MGPGLCWTFFGTRIHPLKARAHPIWEYSDCTDRTRELEVELPKSKVAVRVDDVVVGDSTSVFDNHPRPFSLAKLVKMVSFPTSFRLVLIFVY</sequence>
<protein>
    <submittedName>
        <fullName evidence="1">Uncharacterized protein</fullName>
    </submittedName>
</protein>
<organism evidence="1 2">
    <name type="scientific">Dichanthelium oligosanthes</name>
    <dbReference type="NCBI Taxonomy" id="888268"/>
    <lineage>
        <taxon>Eukaryota</taxon>
        <taxon>Viridiplantae</taxon>
        <taxon>Streptophyta</taxon>
        <taxon>Embryophyta</taxon>
        <taxon>Tracheophyta</taxon>
        <taxon>Spermatophyta</taxon>
        <taxon>Magnoliopsida</taxon>
        <taxon>Liliopsida</taxon>
        <taxon>Poales</taxon>
        <taxon>Poaceae</taxon>
        <taxon>PACMAD clade</taxon>
        <taxon>Panicoideae</taxon>
        <taxon>Panicodae</taxon>
        <taxon>Paniceae</taxon>
        <taxon>Dichantheliinae</taxon>
        <taxon>Dichanthelium</taxon>
    </lineage>
</organism>
<gene>
    <name evidence="1" type="ORF">BAE44_0009408</name>
</gene>
<dbReference type="EMBL" id="LWDX02027319">
    <property type="protein sequence ID" value="OEL29573.1"/>
    <property type="molecule type" value="Genomic_DNA"/>
</dbReference>
<comment type="caution">
    <text evidence="1">The sequence shown here is derived from an EMBL/GenBank/DDBJ whole genome shotgun (WGS) entry which is preliminary data.</text>
</comment>
<dbReference type="Proteomes" id="UP000095767">
    <property type="component" value="Unassembled WGS sequence"/>
</dbReference>
<keyword evidence="2" id="KW-1185">Reference proteome</keyword>
<reference evidence="1 2" key="1">
    <citation type="submission" date="2016-09" db="EMBL/GenBank/DDBJ databases">
        <title>The draft genome of Dichanthelium oligosanthes: A C3 panicoid grass species.</title>
        <authorList>
            <person name="Studer A.J."/>
            <person name="Schnable J.C."/>
            <person name="Brutnell T.P."/>
        </authorList>
    </citation>
    <scope>NUCLEOTIDE SEQUENCE [LARGE SCALE GENOMIC DNA]</scope>
    <source>
        <strain evidence="2">cv. Kellogg 1175</strain>
        <tissue evidence="1">Leaf</tissue>
    </source>
</reference>
<evidence type="ECO:0000313" key="1">
    <source>
        <dbReference type="EMBL" id="OEL29573.1"/>
    </source>
</evidence>
<accession>A0A1E5VWX5</accession>
<proteinExistence type="predicted"/>